<evidence type="ECO:0000256" key="9">
    <source>
        <dbReference type="SAM" id="Phobius"/>
    </source>
</evidence>
<feature type="transmembrane region" description="Helical" evidence="9">
    <location>
        <begin position="82"/>
        <end position="108"/>
    </location>
</feature>
<evidence type="ECO:0000256" key="2">
    <source>
        <dbReference type="ARBA" id="ARBA00008240"/>
    </source>
</evidence>
<evidence type="ECO:0000259" key="10">
    <source>
        <dbReference type="PROSITE" id="PS50850"/>
    </source>
</evidence>
<feature type="transmembrane region" description="Helical" evidence="9">
    <location>
        <begin position="234"/>
        <end position="259"/>
    </location>
</feature>
<dbReference type="GO" id="GO:0005886">
    <property type="term" value="C:plasma membrane"/>
    <property type="evidence" value="ECO:0007669"/>
    <property type="project" value="UniProtKB-SubCell"/>
</dbReference>
<dbReference type="SUPFAM" id="SSF103473">
    <property type="entry name" value="MFS general substrate transporter"/>
    <property type="match status" value="1"/>
</dbReference>
<evidence type="ECO:0000256" key="8">
    <source>
        <dbReference type="ARBA" id="ARBA00023136"/>
    </source>
</evidence>
<dbReference type="GO" id="GO:0015293">
    <property type="term" value="F:symporter activity"/>
    <property type="evidence" value="ECO:0007669"/>
    <property type="project" value="UniProtKB-KW"/>
</dbReference>
<feature type="transmembrane region" description="Helical" evidence="9">
    <location>
        <begin position="326"/>
        <end position="352"/>
    </location>
</feature>
<dbReference type="Proteomes" id="UP000441399">
    <property type="component" value="Unassembled WGS sequence"/>
</dbReference>
<keyword evidence="4" id="KW-1003">Cell membrane</keyword>
<keyword evidence="7 9" id="KW-1133">Transmembrane helix</keyword>
<evidence type="ECO:0000313" key="12">
    <source>
        <dbReference type="Proteomes" id="UP000441399"/>
    </source>
</evidence>
<evidence type="ECO:0000256" key="5">
    <source>
        <dbReference type="ARBA" id="ARBA00022692"/>
    </source>
</evidence>
<dbReference type="Gene3D" id="1.20.1250.20">
    <property type="entry name" value="MFS general substrate transporter like domains"/>
    <property type="match status" value="1"/>
</dbReference>
<feature type="transmembrane region" description="Helical" evidence="9">
    <location>
        <begin position="392"/>
        <end position="411"/>
    </location>
</feature>
<accession>A0A5S9PD64</accession>
<dbReference type="FunFam" id="1.20.1250.20:FF:000001">
    <property type="entry name" value="Dicarboxylate MFS transporter"/>
    <property type="match status" value="1"/>
</dbReference>
<evidence type="ECO:0000256" key="6">
    <source>
        <dbReference type="ARBA" id="ARBA00022847"/>
    </source>
</evidence>
<comment type="similarity">
    <text evidence="2">Belongs to the major facilitator superfamily. Metabolite:H+ Symporter (MHS) family (TC 2.A.1.6) family.</text>
</comment>
<feature type="transmembrane region" description="Helical" evidence="9">
    <location>
        <begin position="148"/>
        <end position="169"/>
    </location>
</feature>
<feature type="transmembrane region" description="Helical" evidence="9">
    <location>
        <begin position="114"/>
        <end position="136"/>
    </location>
</feature>
<protein>
    <submittedName>
        <fullName evidence="11">Proline/betaine transporter</fullName>
    </submittedName>
</protein>
<dbReference type="InterPro" id="IPR005829">
    <property type="entry name" value="Sugar_transporter_CS"/>
</dbReference>
<keyword evidence="8 9" id="KW-0472">Membrane</keyword>
<comment type="subcellular location">
    <subcellularLocation>
        <location evidence="1">Cell membrane</location>
        <topology evidence="1">Multi-pass membrane protein</topology>
    </subcellularLocation>
</comment>
<sequence>MAERRLNRLIAYTAAGSSLEFFDFTIYALFSPYISQTFFPQSDHYAAMLDTFAVFALGYLARPLGALFFGHLGDTRGRRNTVILTVGLMSLSTLAIGLLPGYAVLGIWAPVLLVLFRLLQGISLGGEVTGAAVFVAEHLPPSNRGSGVAWIYAGVTSGNVIASLFGVVLGTWLSHQQMVSWGWRVPFIFGAVLGFISYRLRTVALESPVFRQALESAETTTVPLKILMLNHGRAVLKGIGITALMASAIFTLLYMPAYFSHQLHMSAELGFRYSACNFLLLVASCIGFGYMSDRVGRRRLLIFGSGLMLIIGYPLFALLSEVGGSAIWLFSGLFAIMVGMVNASYACLLVELFPTRVRYSGMSLSYNLAFAIFGGLSPLVNTWLQHIMGNAFSLWYLLAASALLSLVAGLMTQEKLHQAL</sequence>
<evidence type="ECO:0000256" key="4">
    <source>
        <dbReference type="ARBA" id="ARBA00022475"/>
    </source>
</evidence>
<proteinExistence type="inferred from homology"/>
<keyword evidence="5 9" id="KW-0812">Transmembrane</keyword>
<keyword evidence="3" id="KW-0813">Transport</keyword>
<feature type="transmembrane region" description="Helical" evidence="9">
    <location>
        <begin position="300"/>
        <end position="320"/>
    </location>
</feature>
<dbReference type="PROSITE" id="PS50850">
    <property type="entry name" value="MFS"/>
    <property type="match status" value="1"/>
</dbReference>
<feature type="transmembrane region" description="Helical" evidence="9">
    <location>
        <begin position="181"/>
        <end position="200"/>
    </location>
</feature>
<keyword evidence="6" id="KW-0769">Symport</keyword>
<dbReference type="AlphaFoldDB" id="A0A5S9PD64"/>
<organism evidence="11 12">
    <name type="scientific">BD1-7 clade bacterium</name>
    <dbReference type="NCBI Taxonomy" id="2029982"/>
    <lineage>
        <taxon>Bacteria</taxon>
        <taxon>Pseudomonadati</taxon>
        <taxon>Pseudomonadota</taxon>
        <taxon>Gammaproteobacteria</taxon>
        <taxon>Cellvibrionales</taxon>
        <taxon>Spongiibacteraceae</taxon>
        <taxon>BD1-7 clade</taxon>
    </lineage>
</organism>
<dbReference type="OrthoDB" id="3690818at2"/>
<dbReference type="InterPro" id="IPR011701">
    <property type="entry name" value="MFS"/>
</dbReference>
<dbReference type="PROSITE" id="PS00217">
    <property type="entry name" value="SUGAR_TRANSPORT_2"/>
    <property type="match status" value="1"/>
</dbReference>
<gene>
    <name evidence="11" type="primary">proP_4</name>
    <name evidence="11" type="ORF">OPDIPICF_04411</name>
</gene>
<feature type="transmembrane region" description="Helical" evidence="9">
    <location>
        <begin position="45"/>
        <end position="70"/>
    </location>
</feature>
<evidence type="ECO:0000313" key="11">
    <source>
        <dbReference type="EMBL" id="CAA0101719.1"/>
    </source>
</evidence>
<reference evidence="11 12" key="1">
    <citation type="submission" date="2019-11" db="EMBL/GenBank/DDBJ databases">
        <authorList>
            <person name="Holert J."/>
        </authorList>
    </citation>
    <scope>NUCLEOTIDE SEQUENCE [LARGE SCALE GENOMIC DNA]</scope>
    <source>
        <strain evidence="11">SB11_3</strain>
    </source>
</reference>
<feature type="transmembrane region" description="Helical" evidence="9">
    <location>
        <begin position="271"/>
        <end position="291"/>
    </location>
</feature>
<dbReference type="InterPro" id="IPR020846">
    <property type="entry name" value="MFS_dom"/>
</dbReference>
<evidence type="ECO:0000256" key="1">
    <source>
        <dbReference type="ARBA" id="ARBA00004651"/>
    </source>
</evidence>
<evidence type="ECO:0000256" key="7">
    <source>
        <dbReference type="ARBA" id="ARBA00022989"/>
    </source>
</evidence>
<dbReference type="Pfam" id="PF07690">
    <property type="entry name" value="MFS_1"/>
    <property type="match status" value="1"/>
</dbReference>
<dbReference type="PANTHER" id="PTHR43528">
    <property type="entry name" value="ALPHA-KETOGLUTARATE PERMEASE"/>
    <property type="match status" value="1"/>
</dbReference>
<dbReference type="PANTHER" id="PTHR43528:SF7">
    <property type="entry name" value="MFS TRANSPORTER"/>
    <property type="match status" value="1"/>
</dbReference>
<feature type="domain" description="Major facilitator superfamily (MFS) profile" evidence="10">
    <location>
        <begin position="9"/>
        <end position="417"/>
    </location>
</feature>
<dbReference type="InterPro" id="IPR051084">
    <property type="entry name" value="H+-coupled_symporters"/>
</dbReference>
<keyword evidence="12" id="KW-1185">Reference proteome</keyword>
<dbReference type="EMBL" id="CACSIO010000007">
    <property type="protein sequence ID" value="CAA0101719.1"/>
    <property type="molecule type" value="Genomic_DNA"/>
</dbReference>
<feature type="transmembrane region" description="Helical" evidence="9">
    <location>
        <begin position="364"/>
        <end position="380"/>
    </location>
</feature>
<dbReference type="InterPro" id="IPR036259">
    <property type="entry name" value="MFS_trans_sf"/>
</dbReference>
<feature type="transmembrane region" description="Helical" evidence="9">
    <location>
        <begin position="9"/>
        <end position="30"/>
    </location>
</feature>
<name>A0A5S9PD64_9GAMM</name>
<evidence type="ECO:0000256" key="3">
    <source>
        <dbReference type="ARBA" id="ARBA00022448"/>
    </source>
</evidence>